<feature type="modified residue" description="4-aspartylphosphate" evidence="4">
    <location>
        <position position="55"/>
    </location>
</feature>
<evidence type="ECO:0000256" key="2">
    <source>
        <dbReference type="ARBA" id="ARBA00023125"/>
    </source>
</evidence>
<evidence type="ECO:0000313" key="8">
    <source>
        <dbReference type="Proteomes" id="UP001596113"/>
    </source>
</evidence>
<evidence type="ECO:0000313" key="7">
    <source>
        <dbReference type="EMBL" id="MFC5402913.1"/>
    </source>
</evidence>
<dbReference type="PROSITE" id="PS50110">
    <property type="entry name" value="RESPONSE_REGULATORY"/>
    <property type="match status" value="1"/>
</dbReference>
<feature type="domain" description="HTH araC/xylS-type" evidence="5">
    <location>
        <begin position="431"/>
        <end position="529"/>
    </location>
</feature>
<keyword evidence="8" id="KW-1185">Reference proteome</keyword>
<dbReference type="RefSeq" id="WP_378131784.1">
    <property type="nucleotide sequence ID" value="NZ_JBHSMI010000015.1"/>
</dbReference>
<dbReference type="EMBL" id="JBHSMI010000015">
    <property type="protein sequence ID" value="MFC5402913.1"/>
    <property type="molecule type" value="Genomic_DNA"/>
</dbReference>
<dbReference type="Proteomes" id="UP001596113">
    <property type="component" value="Unassembled WGS sequence"/>
</dbReference>
<protein>
    <submittedName>
        <fullName evidence="7">Helix-turn-helix domain-containing protein</fullName>
    </submittedName>
</protein>
<evidence type="ECO:0000256" key="3">
    <source>
        <dbReference type="ARBA" id="ARBA00023163"/>
    </source>
</evidence>
<reference evidence="8" key="1">
    <citation type="journal article" date="2019" name="Int. J. Syst. Evol. Microbiol.">
        <title>The Global Catalogue of Microorganisms (GCM) 10K type strain sequencing project: providing services to taxonomists for standard genome sequencing and annotation.</title>
        <authorList>
            <consortium name="The Broad Institute Genomics Platform"/>
            <consortium name="The Broad Institute Genome Sequencing Center for Infectious Disease"/>
            <person name="Wu L."/>
            <person name="Ma J."/>
        </authorList>
    </citation>
    <scope>NUCLEOTIDE SEQUENCE [LARGE SCALE GENOMIC DNA]</scope>
    <source>
        <strain evidence="8">CGMCC 1.18575</strain>
    </source>
</reference>
<accession>A0ABW0HPD7</accession>
<organism evidence="7 8">
    <name type="scientific">Cohnella soli</name>
    <dbReference type="NCBI Taxonomy" id="425005"/>
    <lineage>
        <taxon>Bacteria</taxon>
        <taxon>Bacillati</taxon>
        <taxon>Bacillota</taxon>
        <taxon>Bacilli</taxon>
        <taxon>Bacillales</taxon>
        <taxon>Paenibacillaceae</taxon>
        <taxon>Cohnella</taxon>
    </lineage>
</organism>
<dbReference type="InterPro" id="IPR011006">
    <property type="entry name" value="CheY-like_superfamily"/>
</dbReference>
<dbReference type="InterPro" id="IPR020449">
    <property type="entry name" value="Tscrpt_reg_AraC-type_HTH"/>
</dbReference>
<dbReference type="SMART" id="SM00448">
    <property type="entry name" value="REC"/>
    <property type="match status" value="1"/>
</dbReference>
<dbReference type="InterPro" id="IPR009057">
    <property type="entry name" value="Homeodomain-like_sf"/>
</dbReference>
<keyword evidence="1" id="KW-0805">Transcription regulation</keyword>
<dbReference type="Gene3D" id="3.40.50.2300">
    <property type="match status" value="1"/>
</dbReference>
<dbReference type="SUPFAM" id="SSF46689">
    <property type="entry name" value="Homeodomain-like"/>
    <property type="match status" value="2"/>
</dbReference>
<dbReference type="PANTHER" id="PTHR43280:SF28">
    <property type="entry name" value="HTH-TYPE TRANSCRIPTIONAL ACTIVATOR RHAS"/>
    <property type="match status" value="1"/>
</dbReference>
<dbReference type="CDD" id="cd17536">
    <property type="entry name" value="REC_YesN-like"/>
    <property type="match status" value="1"/>
</dbReference>
<keyword evidence="2" id="KW-0238">DNA-binding</keyword>
<evidence type="ECO:0000259" key="5">
    <source>
        <dbReference type="PROSITE" id="PS01124"/>
    </source>
</evidence>
<proteinExistence type="predicted"/>
<dbReference type="PRINTS" id="PR00032">
    <property type="entry name" value="HTHARAC"/>
</dbReference>
<dbReference type="PANTHER" id="PTHR43280">
    <property type="entry name" value="ARAC-FAMILY TRANSCRIPTIONAL REGULATOR"/>
    <property type="match status" value="1"/>
</dbReference>
<evidence type="ECO:0000256" key="4">
    <source>
        <dbReference type="PROSITE-ProRule" id="PRU00169"/>
    </source>
</evidence>
<comment type="caution">
    <text evidence="7">The sequence shown here is derived from an EMBL/GenBank/DDBJ whole genome shotgun (WGS) entry which is preliminary data.</text>
</comment>
<keyword evidence="4" id="KW-0597">Phosphoprotein</keyword>
<dbReference type="InterPro" id="IPR001789">
    <property type="entry name" value="Sig_transdc_resp-reg_receiver"/>
</dbReference>
<dbReference type="Pfam" id="PF00072">
    <property type="entry name" value="Response_reg"/>
    <property type="match status" value="1"/>
</dbReference>
<dbReference type="SUPFAM" id="SSF52172">
    <property type="entry name" value="CheY-like"/>
    <property type="match status" value="1"/>
</dbReference>
<feature type="domain" description="Response regulatory" evidence="6">
    <location>
        <begin position="3"/>
        <end position="120"/>
    </location>
</feature>
<evidence type="ECO:0000259" key="6">
    <source>
        <dbReference type="PROSITE" id="PS50110"/>
    </source>
</evidence>
<gene>
    <name evidence="7" type="ORF">ACFPOF_09175</name>
</gene>
<dbReference type="SMART" id="SM00342">
    <property type="entry name" value="HTH_ARAC"/>
    <property type="match status" value="1"/>
</dbReference>
<dbReference type="PROSITE" id="PS01124">
    <property type="entry name" value="HTH_ARAC_FAMILY_2"/>
    <property type="match status" value="1"/>
</dbReference>
<name>A0ABW0HPD7_9BACL</name>
<keyword evidence="3" id="KW-0804">Transcription</keyword>
<sequence length="538" mass="61566">MYRVLLAEDEILVRLGLKNSIDWPRYDMQVVADVPNGAEAWTAYEKLSPEVVITDLKMPIMGGIELLSKIRSANPHTRLLILTCLEEFELAKQAMSLGVSGYIVKHSMTAEEMEAILSRLRDELDATFPDNSPKAFASNADIVVLKENLIKDYLFLSKYSDEEFSRRAKELELNLSPRNLTVCAMEIGSFERLREKFKDDKGQLVRLSLMNVLNEVIKIYGCCEGFHDLDNRYAILYSHPEASGEKEAEETLFRMTSHLRRVMTTYFNVPVTFGISGRQNGFHRLKLQYRESLEALERSFVEGIGRDYALGTSGALELPAVTRERLFRLADAWATANENYRATYAGYIDDFANRGLYRTRPEALKTFMQWLQAPVLTLRLASEEMTALCSAYAQRLTEAKTLDDMITLLEAYAADTIDLLDSRQRTSGSITRALRYIESRYAEDLSLRQVADSVSMNANYFSTLFKKEMNQNFVDYLLQYRVEKAKELFLNTNLKSYEIGERVGFVNTSHFSRAFKKVCGISPREYRKQWDGGSAEDD</sequence>
<dbReference type="InterPro" id="IPR018060">
    <property type="entry name" value="HTH_AraC"/>
</dbReference>
<dbReference type="Gene3D" id="1.10.10.60">
    <property type="entry name" value="Homeodomain-like"/>
    <property type="match status" value="2"/>
</dbReference>
<evidence type="ECO:0000256" key="1">
    <source>
        <dbReference type="ARBA" id="ARBA00023015"/>
    </source>
</evidence>
<dbReference type="Pfam" id="PF12833">
    <property type="entry name" value="HTH_18"/>
    <property type="match status" value="1"/>
</dbReference>